<name>A0A2A5JRA1_PSEO7</name>
<dbReference type="EMBL" id="NKHF01000042">
    <property type="protein sequence ID" value="PCK31955.1"/>
    <property type="molecule type" value="Genomic_DNA"/>
</dbReference>
<feature type="signal peptide" evidence="1">
    <location>
        <begin position="1"/>
        <end position="19"/>
    </location>
</feature>
<evidence type="ECO:0000256" key="1">
    <source>
        <dbReference type="SAM" id="SignalP"/>
    </source>
</evidence>
<evidence type="ECO:0000313" key="3">
    <source>
        <dbReference type="Proteomes" id="UP000228621"/>
    </source>
</evidence>
<reference evidence="3" key="1">
    <citation type="journal article" date="2019" name="Genome Announc.">
        <title>Draft Genome Sequence of Pseudoalteromonas piscicida Strain 36Y ROTHPW, an Hypersaline Seawater Isolate from the South Coast of Sonora, Mexico.</title>
        <authorList>
            <person name="Sanchez-Diaz R."/>
            <person name="Molina-Garza Z.J."/>
            <person name="Cruz-Suarez L.E."/>
            <person name="Selvin J."/>
            <person name="Kiran G.S."/>
            <person name="Ibarra-Gamez J.C."/>
            <person name="Gomez-Gil B."/>
            <person name="Galaviz-Silva L."/>
        </authorList>
    </citation>
    <scope>NUCLEOTIDE SEQUENCE [LARGE SCALE GENOMIC DNA]</scope>
    <source>
        <strain evidence="3">36Y_RITHPW</strain>
    </source>
</reference>
<sequence length="247" mass="27385">MKKAALTLALGLICNTATADIIYDTDSNAGRVTTFRNAPIEAMVTQSSSAYNLRIYTPHYTNRAPCQSAAVYDQRNDTLIAELKVEFQILSGTIPKGFEDIEKYVEATCTDEQANSQTLRHKIAPAPKVTLDSHLEVANWVEADGFTPGYFHDVRYHAQLNINNGEPNGYCRSATPVGQTPELLSERHKFALHSDAFSVSGDAKYDARAKVLVTELICKSTGGTTRAVEVWHINEQEQRRDISVEVF</sequence>
<organism evidence="2 3">
    <name type="scientific">Pseudoalteromonas piscicida</name>
    <dbReference type="NCBI Taxonomy" id="43662"/>
    <lineage>
        <taxon>Bacteria</taxon>
        <taxon>Pseudomonadati</taxon>
        <taxon>Pseudomonadota</taxon>
        <taxon>Gammaproteobacteria</taxon>
        <taxon>Alteromonadales</taxon>
        <taxon>Pseudoalteromonadaceae</taxon>
        <taxon>Pseudoalteromonas</taxon>
    </lineage>
</organism>
<comment type="caution">
    <text evidence="2">The sequence shown here is derived from an EMBL/GenBank/DDBJ whole genome shotgun (WGS) entry which is preliminary data.</text>
</comment>
<protein>
    <submittedName>
        <fullName evidence="2">Uncharacterized protein</fullName>
    </submittedName>
</protein>
<dbReference type="RefSeq" id="WP_099641907.1">
    <property type="nucleotide sequence ID" value="NZ_NKHF01000042.1"/>
</dbReference>
<keyword evidence="1" id="KW-0732">Signal</keyword>
<feature type="chain" id="PRO_5013263850" evidence="1">
    <location>
        <begin position="20"/>
        <end position="247"/>
    </location>
</feature>
<gene>
    <name evidence="2" type="ORF">CEX98_09875</name>
</gene>
<dbReference type="Proteomes" id="UP000228621">
    <property type="component" value="Unassembled WGS sequence"/>
</dbReference>
<keyword evidence="3" id="KW-1185">Reference proteome</keyword>
<dbReference type="OrthoDB" id="6307636at2"/>
<proteinExistence type="predicted"/>
<dbReference type="AlphaFoldDB" id="A0A2A5JRA1"/>
<evidence type="ECO:0000313" key="2">
    <source>
        <dbReference type="EMBL" id="PCK31955.1"/>
    </source>
</evidence>
<accession>A0A2A5JRA1</accession>